<dbReference type="CDD" id="cd00833">
    <property type="entry name" value="PKS"/>
    <property type="match status" value="1"/>
</dbReference>
<evidence type="ECO:0000256" key="5">
    <source>
        <dbReference type="SAM" id="MobiDB-lite"/>
    </source>
</evidence>
<dbReference type="SMART" id="SM00823">
    <property type="entry name" value="PKS_PP"/>
    <property type="match status" value="1"/>
</dbReference>
<dbReference type="Pfam" id="PF02801">
    <property type="entry name" value="Ketoacyl-synt_C"/>
    <property type="match status" value="1"/>
</dbReference>
<comment type="function">
    <text evidence="4">Involved in production of the polyketide antibiotic thailandamide.</text>
</comment>
<dbReference type="GO" id="GO:0031177">
    <property type="term" value="F:phosphopantetheine binding"/>
    <property type="evidence" value="ECO:0007669"/>
    <property type="project" value="InterPro"/>
</dbReference>
<dbReference type="KEGG" id="aare:D3093_32540"/>
<organism evidence="8 9">
    <name type="scientific">Azospirillum argentinense</name>
    <dbReference type="NCBI Taxonomy" id="2970906"/>
    <lineage>
        <taxon>Bacteria</taxon>
        <taxon>Pseudomonadati</taxon>
        <taxon>Pseudomonadota</taxon>
        <taxon>Alphaproteobacteria</taxon>
        <taxon>Rhodospirillales</taxon>
        <taxon>Azospirillaceae</taxon>
        <taxon>Azospirillum</taxon>
    </lineage>
</organism>
<evidence type="ECO:0000313" key="8">
    <source>
        <dbReference type="EMBL" id="QCN99963.1"/>
    </source>
</evidence>
<feature type="compositionally biased region" description="Basic and acidic residues" evidence="5">
    <location>
        <begin position="1"/>
        <end position="12"/>
    </location>
</feature>
<evidence type="ECO:0000256" key="2">
    <source>
        <dbReference type="ARBA" id="ARBA00022553"/>
    </source>
</evidence>
<dbReference type="InterPro" id="IPR050091">
    <property type="entry name" value="PKS_NRPS_Biosynth_Enz"/>
</dbReference>
<dbReference type="EMBL" id="CP032325">
    <property type="protein sequence ID" value="QCN99963.1"/>
    <property type="molecule type" value="Genomic_DNA"/>
</dbReference>
<keyword evidence="2" id="KW-0597">Phosphoprotein</keyword>
<dbReference type="Pfam" id="PF00550">
    <property type="entry name" value="PP-binding"/>
    <property type="match status" value="1"/>
</dbReference>
<dbReference type="GO" id="GO:0071770">
    <property type="term" value="P:DIM/DIP cell wall layer assembly"/>
    <property type="evidence" value="ECO:0007669"/>
    <property type="project" value="TreeGrafter"/>
</dbReference>
<dbReference type="InterPro" id="IPR036736">
    <property type="entry name" value="ACP-like_sf"/>
</dbReference>
<feature type="region of interest" description="Disordered" evidence="5">
    <location>
        <begin position="1"/>
        <end position="93"/>
    </location>
</feature>
<dbReference type="GO" id="GO:0005737">
    <property type="term" value="C:cytoplasm"/>
    <property type="evidence" value="ECO:0007669"/>
    <property type="project" value="TreeGrafter"/>
</dbReference>
<dbReference type="PANTHER" id="PTHR43775:SF37">
    <property type="entry name" value="SI:DKEY-61P9.11"/>
    <property type="match status" value="1"/>
</dbReference>
<evidence type="ECO:0000313" key="9">
    <source>
        <dbReference type="Proteomes" id="UP000298595"/>
    </source>
</evidence>
<sequence length="885" mass="92685">MGWRRDRRDARGPRATGPRGRSRPDVRRGRASRLRGGPRFGVRPACRADRGRGAAARLPRPGRRRCRGDSDGGETALAAPSAPSATSAAPVRAEDVGERAEAWVRAFLAEALKLPPGRLGTDQPFEQFGIDSILVATLTGQLRKRFGDLPETLLFEHPTIGRLAGFLAAEHGDRFAPPPSAAVPVADAAPPPAAVASGAVPVGTARPPAAVDGIAIVGLAGRYPGSPDVDAFWENLKQGRDLVREVPADRWDARRYGEAESDKGAAARGRWGSFLDGVDCFDPLFFNIAPREAAVMDPQERLFLETAWTALEDAGYSRAELQDRFGGAVGVFVGVMWSDYQLYGVPGAQRSAPRPLGSSFASIANRVSYFLDAGGPSMAVDTMCSSSLTSVHLAGASLERGECRIAIAGGVNLSLHPNKYRYLAREGFLSSDGRCRSFGEGGDGYVPGEGVGAVVLKRLADALADGDRILAVIRASAVNHGGRAQGYTVPNPRAQAALIRGCLEKAGVEPGSIGYVEAHGTGTALGDPIELRALTLAFGASGAGGTDDATGGGGAPCAIGSVKSNIGHLESAAGIAAVTKAVLQLQHRQLVPSLHADRLNPRIDWQGTRFRVQRELADWPSGAGPLRAAVSSFGAGGSNAHLVLERHADPVRSAGEGPQLLPLSARDERGLAELAARFVERFGDGAAAALPPLADIAFTLQIGRDALDLRLAIVAETPEEWLDRLRRFARGDGAVDGLWSGSVLDRPAAAGEAGSSGGGAERARRLIAAGDLAGLAALWVREPVKVDWRLLHAGRPPRRVSLPTYPFARQRCWAVPDPAPDPVPAAAEEAGDLRFLVRRLRSGNLGPDDALAALKGRGAANGTGISAGIRVAGATLFQQDGNEGS</sequence>
<proteinExistence type="predicted"/>
<dbReference type="GO" id="GO:0004312">
    <property type="term" value="F:fatty acid synthase activity"/>
    <property type="evidence" value="ECO:0007669"/>
    <property type="project" value="TreeGrafter"/>
</dbReference>
<dbReference type="InterPro" id="IPR014030">
    <property type="entry name" value="Ketoacyl_synth_N"/>
</dbReference>
<dbReference type="PROSITE" id="PS00012">
    <property type="entry name" value="PHOSPHOPANTETHEINE"/>
    <property type="match status" value="1"/>
</dbReference>
<dbReference type="FunFam" id="3.40.47.10:FF:000019">
    <property type="entry name" value="Polyketide synthase type I"/>
    <property type="match status" value="1"/>
</dbReference>
<feature type="domain" description="Carrier" evidence="6">
    <location>
        <begin position="98"/>
        <end position="171"/>
    </location>
</feature>
<dbReference type="Proteomes" id="UP000298595">
    <property type="component" value="Plasmid p4"/>
</dbReference>
<evidence type="ECO:0000256" key="3">
    <source>
        <dbReference type="ARBA" id="ARBA00022679"/>
    </source>
</evidence>
<protein>
    <submittedName>
        <fullName evidence="8">Uncharacterized protein</fullName>
    </submittedName>
</protein>
<dbReference type="Gene3D" id="3.40.47.10">
    <property type="match status" value="1"/>
</dbReference>
<dbReference type="InterPro" id="IPR032821">
    <property type="entry name" value="PKS_assoc"/>
</dbReference>
<feature type="domain" description="Ketosynthase family 3 (KS3)" evidence="7">
    <location>
        <begin position="211"/>
        <end position="646"/>
    </location>
</feature>
<dbReference type="SMART" id="SM00825">
    <property type="entry name" value="PKS_KS"/>
    <property type="match status" value="1"/>
</dbReference>
<dbReference type="InterPro" id="IPR016039">
    <property type="entry name" value="Thiolase-like"/>
</dbReference>
<name>A0A4D8PN57_9PROT</name>
<evidence type="ECO:0000256" key="4">
    <source>
        <dbReference type="ARBA" id="ARBA00054155"/>
    </source>
</evidence>
<dbReference type="SUPFAM" id="SSF47336">
    <property type="entry name" value="ACP-like"/>
    <property type="match status" value="1"/>
</dbReference>
<dbReference type="PROSITE" id="PS52004">
    <property type="entry name" value="KS3_2"/>
    <property type="match status" value="1"/>
</dbReference>
<keyword evidence="3" id="KW-0808">Transferase</keyword>
<dbReference type="SMART" id="SM01294">
    <property type="entry name" value="PKS_PP_betabranch"/>
    <property type="match status" value="1"/>
</dbReference>
<dbReference type="Pfam" id="PF00109">
    <property type="entry name" value="ketoacyl-synt"/>
    <property type="match status" value="1"/>
</dbReference>
<dbReference type="InterPro" id="IPR006162">
    <property type="entry name" value="Ppantetheine_attach_site"/>
</dbReference>
<feature type="compositionally biased region" description="Low complexity" evidence="5">
    <location>
        <begin position="73"/>
        <end position="90"/>
    </location>
</feature>
<dbReference type="GO" id="GO:0006633">
    <property type="term" value="P:fatty acid biosynthetic process"/>
    <property type="evidence" value="ECO:0007669"/>
    <property type="project" value="TreeGrafter"/>
</dbReference>
<reference evidence="8 9" key="1">
    <citation type="submission" date="2018-09" db="EMBL/GenBank/DDBJ databases">
        <title>Whole genome based analysis of evolution and adaptive divergence in Indian and Brazilian strains of Azospirillum brasilense.</title>
        <authorList>
            <person name="Singh C."/>
            <person name="Tripathi A.K."/>
        </authorList>
    </citation>
    <scope>NUCLEOTIDE SEQUENCE [LARGE SCALE GENOMIC DNA]</scope>
    <source>
        <strain evidence="8 9">MTCC4035</strain>
        <plasmid evidence="8 9">p4</plasmid>
    </source>
</reference>
<dbReference type="PROSITE" id="PS50075">
    <property type="entry name" value="CARRIER"/>
    <property type="match status" value="1"/>
</dbReference>
<evidence type="ECO:0000256" key="1">
    <source>
        <dbReference type="ARBA" id="ARBA00022450"/>
    </source>
</evidence>
<dbReference type="InterPro" id="IPR014031">
    <property type="entry name" value="Ketoacyl_synth_C"/>
</dbReference>
<keyword evidence="1" id="KW-0596">Phosphopantetheine</keyword>
<dbReference type="Gene3D" id="1.10.1200.10">
    <property type="entry name" value="ACP-like"/>
    <property type="match status" value="1"/>
</dbReference>
<dbReference type="GO" id="GO:0005886">
    <property type="term" value="C:plasma membrane"/>
    <property type="evidence" value="ECO:0007669"/>
    <property type="project" value="TreeGrafter"/>
</dbReference>
<gene>
    <name evidence="8" type="ORF">D3093_32540</name>
</gene>
<dbReference type="InterPro" id="IPR020806">
    <property type="entry name" value="PKS_PP-bd"/>
</dbReference>
<dbReference type="Pfam" id="PF16197">
    <property type="entry name" value="KAsynt_C_assoc"/>
    <property type="match status" value="1"/>
</dbReference>
<dbReference type="InterPro" id="IPR020841">
    <property type="entry name" value="PKS_Beta-ketoAc_synthase_dom"/>
</dbReference>
<evidence type="ECO:0000259" key="6">
    <source>
        <dbReference type="PROSITE" id="PS50075"/>
    </source>
</evidence>
<geneLocation type="plasmid" evidence="8 9">
    <name>p4</name>
</geneLocation>
<dbReference type="AlphaFoldDB" id="A0A4D8PN57"/>
<dbReference type="Gene3D" id="1.10.1240.100">
    <property type="match status" value="1"/>
</dbReference>
<evidence type="ECO:0000259" key="7">
    <source>
        <dbReference type="PROSITE" id="PS52004"/>
    </source>
</evidence>
<accession>A0A4D8PN57</accession>
<dbReference type="InterPro" id="IPR009081">
    <property type="entry name" value="PP-bd_ACP"/>
</dbReference>
<keyword evidence="8" id="KW-0614">Plasmid</keyword>
<dbReference type="SUPFAM" id="SSF53901">
    <property type="entry name" value="Thiolase-like"/>
    <property type="match status" value="1"/>
</dbReference>
<dbReference type="PANTHER" id="PTHR43775">
    <property type="entry name" value="FATTY ACID SYNTHASE"/>
    <property type="match status" value="1"/>
</dbReference>